<dbReference type="PANTHER" id="PTHR30477:SF0">
    <property type="entry name" value="METAL TRANSPORT SYSTEM MEMBRANE PROTEIN TM_0125-RELATED"/>
    <property type="match status" value="1"/>
</dbReference>
<feature type="transmembrane region" description="Helical" evidence="7">
    <location>
        <begin position="54"/>
        <end position="70"/>
    </location>
</feature>
<dbReference type="Gene3D" id="1.10.3470.10">
    <property type="entry name" value="ABC transporter involved in vitamin B12 uptake, BtuC"/>
    <property type="match status" value="1"/>
</dbReference>
<dbReference type="InterPro" id="IPR037294">
    <property type="entry name" value="ABC_BtuC-like"/>
</dbReference>
<dbReference type="SUPFAM" id="SSF81345">
    <property type="entry name" value="ABC transporter involved in vitamin B12 uptake, BtuC"/>
    <property type="match status" value="1"/>
</dbReference>
<dbReference type="Proteomes" id="UP000276349">
    <property type="component" value="Unassembled WGS sequence"/>
</dbReference>
<keyword evidence="9" id="KW-1185">Reference proteome</keyword>
<gene>
    <name evidence="8" type="ORF">EKG35_13620</name>
</gene>
<evidence type="ECO:0000256" key="7">
    <source>
        <dbReference type="SAM" id="Phobius"/>
    </source>
</evidence>
<feature type="transmembrane region" description="Helical" evidence="7">
    <location>
        <begin position="159"/>
        <end position="176"/>
    </location>
</feature>
<keyword evidence="6" id="KW-0813">Transport</keyword>
<feature type="transmembrane region" description="Helical" evidence="7">
    <location>
        <begin position="29"/>
        <end position="48"/>
    </location>
</feature>
<dbReference type="InterPro" id="IPR001626">
    <property type="entry name" value="ABC_TroCD"/>
</dbReference>
<feature type="transmembrane region" description="Helical" evidence="7">
    <location>
        <begin position="6"/>
        <end position="24"/>
    </location>
</feature>
<dbReference type="GO" id="GO:0043190">
    <property type="term" value="C:ATP-binding cassette (ABC) transporter complex"/>
    <property type="evidence" value="ECO:0007669"/>
    <property type="project" value="InterPro"/>
</dbReference>
<comment type="caution">
    <text evidence="8">The sequence shown here is derived from an EMBL/GenBank/DDBJ whole genome shotgun (WGS) entry which is preliminary data.</text>
</comment>
<dbReference type="OrthoDB" id="9798540at2"/>
<comment type="similarity">
    <text evidence="2 6">Belongs to the ABC-3 integral membrane protein family.</text>
</comment>
<evidence type="ECO:0000256" key="5">
    <source>
        <dbReference type="ARBA" id="ARBA00023136"/>
    </source>
</evidence>
<reference evidence="8 9" key="1">
    <citation type="submission" date="2018-12" db="EMBL/GenBank/DDBJ databases">
        <authorList>
            <person name="Yu L."/>
        </authorList>
    </citation>
    <scope>NUCLEOTIDE SEQUENCE [LARGE SCALE GENOMIC DNA]</scope>
    <source>
        <strain evidence="8 9">S5H2222</strain>
    </source>
</reference>
<organism evidence="8 9">
    <name type="scientific">Lysinibacillus telephonicus</name>
    <dbReference type="NCBI Taxonomy" id="1714840"/>
    <lineage>
        <taxon>Bacteria</taxon>
        <taxon>Bacillati</taxon>
        <taxon>Bacillota</taxon>
        <taxon>Bacilli</taxon>
        <taxon>Bacillales</taxon>
        <taxon>Bacillaceae</taxon>
        <taxon>Lysinibacillus</taxon>
    </lineage>
</organism>
<dbReference type="EMBL" id="RXNR01000041">
    <property type="protein sequence ID" value="RTQ91340.1"/>
    <property type="molecule type" value="Genomic_DNA"/>
</dbReference>
<keyword evidence="3 6" id="KW-0812">Transmembrane</keyword>
<feature type="transmembrane region" description="Helical" evidence="7">
    <location>
        <begin position="235"/>
        <end position="253"/>
    </location>
</feature>
<accession>A0A3S0JMF1</accession>
<keyword evidence="5 7" id="KW-0472">Membrane</keyword>
<dbReference type="PANTHER" id="PTHR30477">
    <property type="entry name" value="ABC-TRANSPORTER METAL-BINDING PROTEIN"/>
    <property type="match status" value="1"/>
</dbReference>
<feature type="transmembrane region" description="Helical" evidence="7">
    <location>
        <begin position="209"/>
        <end position="229"/>
    </location>
</feature>
<dbReference type="RefSeq" id="WP_126295129.1">
    <property type="nucleotide sequence ID" value="NZ_CP185866.1"/>
</dbReference>
<sequence length="269" mass="29514">MQRALIAGMLIAIIAPIIGVFLIMRKQSLIADTLSHIALAGVAVGLVLGSQPEWMSILIVVIGALFIEFLRMRFKSYSDVSIAILMAAGLSIALCLMSISPSGAKTMDQYLFGSIVTVTQQQINIFLFIAVGIFIYFLITKRSLYTMIFNEDVAKVAGISTRLLSFSFSAVIGLFISMMIPMIGMLLVSAIIILPAAIAIQLTTRFRYVFVIASFVSMVCTFLGLVSSYKIGTPPGASIALWMVFGILLSLIYKKLKEIYFKRIGEEYE</sequence>
<keyword evidence="4 7" id="KW-1133">Transmembrane helix</keyword>
<evidence type="ECO:0000313" key="9">
    <source>
        <dbReference type="Proteomes" id="UP000276349"/>
    </source>
</evidence>
<feature type="transmembrane region" description="Helical" evidence="7">
    <location>
        <begin position="82"/>
        <end position="101"/>
    </location>
</feature>
<dbReference type="AlphaFoldDB" id="A0A3S0JMF1"/>
<evidence type="ECO:0000256" key="4">
    <source>
        <dbReference type="ARBA" id="ARBA00022989"/>
    </source>
</evidence>
<evidence type="ECO:0000313" key="8">
    <source>
        <dbReference type="EMBL" id="RTQ91340.1"/>
    </source>
</evidence>
<dbReference type="GO" id="GO:0055085">
    <property type="term" value="P:transmembrane transport"/>
    <property type="evidence" value="ECO:0007669"/>
    <property type="project" value="InterPro"/>
</dbReference>
<evidence type="ECO:0000256" key="6">
    <source>
        <dbReference type="RuleBase" id="RU003943"/>
    </source>
</evidence>
<comment type="subcellular location">
    <subcellularLocation>
        <location evidence="6">Cell membrane</location>
        <topology evidence="6">Multi-pass membrane protein</topology>
    </subcellularLocation>
    <subcellularLocation>
        <location evidence="1">Membrane</location>
        <topology evidence="1">Multi-pass membrane protein</topology>
    </subcellularLocation>
</comment>
<name>A0A3S0JMF1_9BACI</name>
<feature type="transmembrane region" description="Helical" evidence="7">
    <location>
        <begin position="121"/>
        <end position="139"/>
    </location>
</feature>
<dbReference type="Pfam" id="PF00950">
    <property type="entry name" value="ABC-3"/>
    <property type="match status" value="1"/>
</dbReference>
<evidence type="ECO:0000256" key="2">
    <source>
        <dbReference type="ARBA" id="ARBA00008034"/>
    </source>
</evidence>
<proteinExistence type="inferred from homology"/>
<evidence type="ECO:0000256" key="1">
    <source>
        <dbReference type="ARBA" id="ARBA00004141"/>
    </source>
</evidence>
<dbReference type="GO" id="GO:0010043">
    <property type="term" value="P:response to zinc ion"/>
    <property type="evidence" value="ECO:0007669"/>
    <property type="project" value="TreeGrafter"/>
</dbReference>
<feature type="transmembrane region" description="Helical" evidence="7">
    <location>
        <begin position="182"/>
        <end position="202"/>
    </location>
</feature>
<evidence type="ECO:0000256" key="3">
    <source>
        <dbReference type="ARBA" id="ARBA00022692"/>
    </source>
</evidence>
<protein>
    <submittedName>
        <fullName evidence="8">Zinc ABC transporter permease</fullName>
    </submittedName>
</protein>